<proteinExistence type="predicted"/>
<comment type="caution">
    <text evidence="1">The sequence shown here is derived from an EMBL/GenBank/DDBJ whole genome shotgun (WGS) entry which is preliminary data.</text>
</comment>
<evidence type="ECO:0000313" key="1">
    <source>
        <dbReference type="EMBL" id="MTK21679.1"/>
    </source>
</evidence>
<organism evidence="1 2">
    <name type="scientific">Turicibacter sanguinis</name>
    <dbReference type="NCBI Taxonomy" id="154288"/>
    <lineage>
        <taxon>Bacteria</taxon>
        <taxon>Bacillati</taxon>
        <taxon>Bacillota</taxon>
        <taxon>Erysipelotrichia</taxon>
        <taxon>Erysipelotrichales</taxon>
        <taxon>Turicibacteraceae</taxon>
        <taxon>Turicibacter</taxon>
    </lineage>
</organism>
<sequence>MKIWKLEQLKQQTHLDERVLTKAEEILKVLNVHYGDERLVTDLGGYILLAEEEIHDFINQYPTLIPEYIEPFEGHDLKQYMEVLFMLSSDDHVVIYLLEETLQQMYPALVQRYESLEGGQ</sequence>
<dbReference type="RefSeq" id="WP_155222933.1">
    <property type="nucleotide sequence ID" value="NZ_JADPFQ010000032.1"/>
</dbReference>
<gene>
    <name evidence="1" type="ORF">GMA92_09630</name>
</gene>
<accession>A0A9X4XE39</accession>
<evidence type="ECO:0000313" key="2">
    <source>
        <dbReference type="Proteomes" id="UP000487649"/>
    </source>
</evidence>
<dbReference type="EMBL" id="WMQE01000020">
    <property type="protein sequence ID" value="MTK21679.1"/>
    <property type="molecule type" value="Genomic_DNA"/>
</dbReference>
<name>A0A9X4XE39_9FIRM</name>
<reference evidence="1 2" key="1">
    <citation type="journal article" date="2019" name="Nat. Med.">
        <title>A library of human gut bacterial isolates paired with longitudinal multiomics data enables mechanistic microbiome research.</title>
        <authorList>
            <person name="Poyet M."/>
            <person name="Groussin M."/>
            <person name="Gibbons S.M."/>
            <person name="Avila-Pacheco J."/>
            <person name="Jiang X."/>
            <person name="Kearney S.M."/>
            <person name="Perrotta A.R."/>
            <person name="Berdy B."/>
            <person name="Zhao S."/>
            <person name="Lieberman T.D."/>
            <person name="Swanson P.K."/>
            <person name="Smith M."/>
            <person name="Roesemann S."/>
            <person name="Alexander J.E."/>
            <person name="Rich S.A."/>
            <person name="Livny J."/>
            <person name="Vlamakis H."/>
            <person name="Clish C."/>
            <person name="Bullock K."/>
            <person name="Deik A."/>
            <person name="Scott J."/>
            <person name="Pierce K.A."/>
            <person name="Xavier R.J."/>
            <person name="Alm E.J."/>
        </authorList>
    </citation>
    <scope>NUCLEOTIDE SEQUENCE [LARGE SCALE GENOMIC DNA]</scope>
    <source>
        <strain evidence="1 2">BIOML-A198</strain>
    </source>
</reference>
<dbReference type="Proteomes" id="UP000487649">
    <property type="component" value="Unassembled WGS sequence"/>
</dbReference>
<dbReference type="AlphaFoldDB" id="A0A9X4XE39"/>
<protein>
    <submittedName>
        <fullName evidence="1">Uncharacterized protein</fullName>
    </submittedName>
</protein>